<dbReference type="SUPFAM" id="SSF53474">
    <property type="entry name" value="alpha/beta-Hydrolases"/>
    <property type="match status" value="1"/>
</dbReference>
<keyword evidence="4 8" id="KW-0732">Signal</keyword>
<evidence type="ECO:0000313" key="9">
    <source>
        <dbReference type="EMBL" id="KAF2492857.1"/>
    </source>
</evidence>
<reference evidence="9" key="1">
    <citation type="journal article" date="2020" name="Stud. Mycol.">
        <title>101 Dothideomycetes genomes: a test case for predicting lifestyles and emergence of pathogens.</title>
        <authorList>
            <person name="Haridas S."/>
            <person name="Albert R."/>
            <person name="Binder M."/>
            <person name="Bloem J."/>
            <person name="Labutti K."/>
            <person name="Salamov A."/>
            <person name="Andreopoulos B."/>
            <person name="Baker S."/>
            <person name="Barry K."/>
            <person name="Bills G."/>
            <person name="Bluhm B."/>
            <person name="Cannon C."/>
            <person name="Castanera R."/>
            <person name="Culley D."/>
            <person name="Daum C."/>
            <person name="Ezra D."/>
            <person name="Gonzalez J."/>
            <person name="Henrissat B."/>
            <person name="Kuo A."/>
            <person name="Liang C."/>
            <person name="Lipzen A."/>
            <person name="Lutzoni F."/>
            <person name="Magnuson J."/>
            <person name="Mondo S."/>
            <person name="Nolan M."/>
            <person name="Ohm R."/>
            <person name="Pangilinan J."/>
            <person name="Park H.-J."/>
            <person name="Ramirez L."/>
            <person name="Alfaro M."/>
            <person name="Sun H."/>
            <person name="Tritt A."/>
            <person name="Yoshinaga Y."/>
            <person name="Zwiers L.-H."/>
            <person name="Turgeon B."/>
            <person name="Goodwin S."/>
            <person name="Spatafora J."/>
            <person name="Crous P."/>
            <person name="Grigoriev I."/>
        </authorList>
    </citation>
    <scope>NUCLEOTIDE SEQUENCE</scope>
    <source>
        <strain evidence="9">CBS 269.34</strain>
    </source>
</reference>
<dbReference type="GO" id="GO:0046872">
    <property type="term" value="F:metal ion binding"/>
    <property type="evidence" value="ECO:0007669"/>
    <property type="project" value="UniProtKB-KW"/>
</dbReference>
<evidence type="ECO:0000256" key="2">
    <source>
        <dbReference type="ARBA" id="ARBA00022487"/>
    </source>
</evidence>
<protein>
    <recommendedName>
        <fullName evidence="8">Carboxylic ester hydrolase</fullName>
        <ecNumber evidence="8">3.1.1.-</ecNumber>
    </recommendedName>
</protein>
<dbReference type="PANTHER" id="PTHR33938:SF8">
    <property type="entry name" value="CARBOXYLIC ESTER HYDROLASE"/>
    <property type="match status" value="1"/>
</dbReference>
<evidence type="ECO:0000256" key="1">
    <source>
        <dbReference type="ARBA" id="ARBA00006249"/>
    </source>
</evidence>
<dbReference type="InterPro" id="IPR029058">
    <property type="entry name" value="AB_hydrolase_fold"/>
</dbReference>
<evidence type="ECO:0000256" key="7">
    <source>
        <dbReference type="ARBA" id="ARBA00023157"/>
    </source>
</evidence>
<evidence type="ECO:0000256" key="6">
    <source>
        <dbReference type="ARBA" id="ARBA00022837"/>
    </source>
</evidence>
<keyword evidence="10" id="KW-1185">Reference proteome</keyword>
<comment type="similarity">
    <text evidence="1 8">Belongs to the tannase family.</text>
</comment>
<dbReference type="Pfam" id="PF07519">
    <property type="entry name" value="Tannase"/>
    <property type="match status" value="1"/>
</dbReference>
<dbReference type="EMBL" id="MU004193">
    <property type="protein sequence ID" value="KAF2492857.1"/>
    <property type="molecule type" value="Genomic_DNA"/>
</dbReference>
<evidence type="ECO:0000313" key="10">
    <source>
        <dbReference type="Proteomes" id="UP000799750"/>
    </source>
</evidence>
<sequence length="556" mass="59636">MIGYLLPSVLALAESLSAVGASPIEQRATLACDTSSIPQPDIFGLTITSLTAELLTDYLGIPGNDQCNVNITTTHTGAGDSVNNWLFLPVNNWNGIFQGVGGGGFVAGFYIDLAAVSAEGYACISTDAGHTSSLLATGDSSSWALISPGNVDQYAALNFGYRSYHEMTLLGKAITASFYGSPAKYAYWNGCSTGGRQGMSEAQRFPEDYDGILAEAPAIQWTDFTFAQQWPFTVMNNENYAPLQCEFTAINKATIECCDGLDGVMDGIISAPALCDFNPDILVGKAYTCDTDGTQKTFNQKTADIVNLIWQGPRTPQGKFLWYGITKGTNFSTLASTTVAANGSSVAVAFPISDTWYRDFVAKQLDFDTALVTYPEFTQAFLESHLEWDSTFGTYSPNLRAFKRAGGKLLTWQGLADNLINPQGTMLYYEKVLALDPTAHTFYRQFYSPGVGHCGGGTGVTPLNAIGALRAWVENGTAPATLSAASEYPVGASSAFVTNGTNVRFLELCPYPMVNKYVSGDLNLATSYECARDMGFELFGGPSGTNCSYINGPGWY</sequence>
<dbReference type="PANTHER" id="PTHR33938">
    <property type="entry name" value="FERULOYL ESTERASE B-RELATED"/>
    <property type="match status" value="1"/>
</dbReference>
<evidence type="ECO:0000256" key="4">
    <source>
        <dbReference type="ARBA" id="ARBA00022729"/>
    </source>
</evidence>
<keyword evidence="3" id="KW-0479">Metal-binding</keyword>
<dbReference type="InterPro" id="IPR011118">
    <property type="entry name" value="Tannase/feruloyl_esterase"/>
</dbReference>
<keyword evidence="5 8" id="KW-0378">Hydrolase</keyword>
<keyword evidence="6" id="KW-0106">Calcium</keyword>
<evidence type="ECO:0000256" key="3">
    <source>
        <dbReference type="ARBA" id="ARBA00022723"/>
    </source>
</evidence>
<proteinExistence type="inferred from homology"/>
<organism evidence="9 10">
    <name type="scientific">Lophium mytilinum</name>
    <dbReference type="NCBI Taxonomy" id="390894"/>
    <lineage>
        <taxon>Eukaryota</taxon>
        <taxon>Fungi</taxon>
        <taxon>Dikarya</taxon>
        <taxon>Ascomycota</taxon>
        <taxon>Pezizomycotina</taxon>
        <taxon>Dothideomycetes</taxon>
        <taxon>Pleosporomycetidae</taxon>
        <taxon>Mytilinidiales</taxon>
        <taxon>Mytilinidiaceae</taxon>
        <taxon>Lophium</taxon>
    </lineage>
</organism>
<dbReference type="GO" id="GO:0030600">
    <property type="term" value="F:feruloyl esterase activity"/>
    <property type="evidence" value="ECO:0007669"/>
    <property type="project" value="UniProtKB-ARBA"/>
</dbReference>
<evidence type="ECO:0000256" key="8">
    <source>
        <dbReference type="RuleBase" id="RU361238"/>
    </source>
</evidence>
<keyword evidence="7" id="KW-1015">Disulfide bond</keyword>
<dbReference type="AlphaFoldDB" id="A0A6A6QPM0"/>
<evidence type="ECO:0000256" key="5">
    <source>
        <dbReference type="ARBA" id="ARBA00022801"/>
    </source>
</evidence>
<dbReference type="OrthoDB" id="3039123at2759"/>
<dbReference type="EC" id="3.1.1.-" evidence="8"/>
<accession>A0A6A6QPM0</accession>
<dbReference type="Proteomes" id="UP000799750">
    <property type="component" value="Unassembled WGS sequence"/>
</dbReference>
<feature type="chain" id="PRO_5025710331" description="Carboxylic ester hydrolase" evidence="8">
    <location>
        <begin position="22"/>
        <end position="556"/>
    </location>
</feature>
<gene>
    <name evidence="9" type="ORF">BU16DRAFT_620174</name>
</gene>
<name>A0A6A6QPM0_9PEZI</name>
<feature type="signal peptide" evidence="8">
    <location>
        <begin position="1"/>
        <end position="21"/>
    </location>
</feature>
<keyword evidence="2" id="KW-0719">Serine esterase</keyword>